<accession>A0A653K114</accession>
<evidence type="ECO:0000313" key="2">
    <source>
        <dbReference type="EMBL" id="VXA54089.1"/>
    </source>
</evidence>
<evidence type="ECO:0000313" key="4">
    <source>
        <dbReference type="Proteomes" id="UP000430404"/>
    </source>
</evidence>
<proteinExistence type="predicted"/>
<organism evidence="2 4">
    <name type="scientific">Acinetobacter proteolyticus</name>
    <dbReference type="NCBI Taxonomy" id="1776741"/>
    <lineage>
        <taxon>Bacteria</taxon>
        <taxon>Pseudomonadati</taxon>
        <taxon>Pseudomonadota</taxon>
        <taxon>Gammaproteobacteria</taxon>
        <taxon>Moraxellales</taxon>
        <taxon>Moraxellaceae</taxon>
        <taxon>Acinetobacter</taxon>
    </lineage>
</organism>
<keyword evidence="3" id="KW-1185">Reference proteome</keyword>
<evidence type="ECO:0000313" key="1">
    <source>
        <dbReference type="EMBL" id="ENU24274.1"/>
    </source>
</evidence>
<reference evidence="2 4" key="2">
    <citation type="submission" date="2019-10" db="EMBL/GenBank/DDBJ databases">
        <authorList>
            <person name="Karimi E."/>
        </authorList>
    </citation>
    <scope>NUCLEOTIDE SEQUENCE [LARGE SCALE GENOMIC DNA]</scope>
    <source>
        <strain evidence="2">Acinetobacter sp. 8BE</strain>
    </source>
</reference>
<dbReference type="Proteomes" id="UP000430404">
    <property type="component" value="Unassembled WGS sequence"/>
</dbReference>
<dbReference type="AlphaFoldDB" id="A0A653K114"/>
<protein>
    <submittedName>
        <fullName evidence="2">Uncharacterized protein</fullName>
    </submittedName>
</protein>
<sequence>MTMPQYLKIAENIYRKFQKNDQFMIDKQDCLNLVIKQIRKELIDTDLKLIYNYIEFVEGFKEPAKDGRISLDISLIPSYKHKDEFVLWLAGFIEKITEGGVKRLPPLHKDIPPEFTFQSDPNIILDIRNEHSGERIVSYFRSDDFAEEVKGI</sequence>
<name>A0A653K114_9GAMM</name>
<gene>
    <name evidence="2" type="ORF">ACI8B_110151</name>
    <name evidence="1" type="ORF">F993_01161</name>
</gene>
<evidence type="ECO:0000313" key="3">
    <source>
        <dbReference type="Proteomes" id="UP000013034"/>
    </source>
</evidence>
<dbReference type="EMBL" id="APOI01000013">
    <property type="protein sequence ID" value="ENU24274.1"/>
    <property type="molecule type" value="Genomic_DNA"/>
</dbReference>
<dbReference type="EMBL" id="CABWKZ010000003">
    <property type="protein sequence ID" value="VXA54089.1"/>
    <property type="molecule type" value="Genomic_DNA"/>
</dbReference>
<reference evidence="1 3" key="1">
    <citation type="submission" date="2013-02" db="EMBL/GenBank/DDBJ databases">
        <title>The Genome Sequence of Acinetobacter sp. NIPH 809.</title>
        <authorList>
            <consortium name="The Broad Institute Genome Sequencing Platform"/>
            <consortium name="The Broad Institute Genome Sequencing Center for Infectious Disease"/>
            <person name="Cerqueira G."/>
            <person name="Feldgarden M."/>
            <person name="Courvalin P."/>
            <person name="Perichon B."/>
            <person name="Grillot-Courvalin C."/>
            <person name="Clermont D."/>
            <person name="Rocha E."/>
            <person name="Yoon E.-J."/>
            <person name="Nemec A."/>
            <person name="Walker B."/>
            <person name="Young S.K."/>
            <person name="Zeng Q."/>
            <person name="Gargeya S."/>
            <person name="Fitzgerald M."/>
            <person name="Haas B."/>
            <person name="Abouelleil A."/>
            <person name="Alvarado L."/>
            <person name="Arachchi H.M."/>
            <person name="Berlin A.M."/>
            <person name="Chapman S.B."/>
            <person name="Dewar J."/>
            <person name="Goldberg J."/>
            <person name="Griggs A."/>
            <person name="Gujja S."/>
            <person name="Hansen M."/>
            <person name="Howarth C."/>
            <person name="Imamovic A."/>
            <person name="Larimer J."/>
            <person name="McCowan C."/>
            <person name="Murphy C."/>
            <person name="Neiman D."/>
            <person name="Pearson M."/>
            <person name="Priest M."/>
            <person name="Roberts A."/>
            <person name="Saif S."/>
            <person name="Shea T."/>
            <person name="Sisk P."/>
            <person name="Sykes S."/>
            <person name="Wortman J."/>
            <person name="Nusbaum C."/>
            <person name="Birren B."/>
        </authorList>
    </citation>
    <scope>NUCLEOTIDE SEQUENCE [LARGE SCALE GENOMIC DNA]</scope>
    <source>
        <strain evidence="1 3">NIPH 809</strain>
    </source>
</reference>
<dbReference type="Proteomes" id="UP000013034">
    <property type="component" value="Unassembled WGS sequence"/>
</dbReference>